<dbReference type="InterPro" id="IPR021218">
    <property type="entry name" value="DUF2784"/>
</dbReference>
<accession>A0ABS9K402</accession>
<name>A0ABS9K402_9RHOO</name>
<feature type="transmembrane region" description="Helical" evidence="1">
    <location>
        <begin position="101"/>
        <end position="120"/>
    </location>
</feature>
<protein>
    <submittedName>
        <fullName evidence="2">DUF2784 domain-containing protein</fullName>
    </submittedName>
</protein>
<gene>
    <name evidence="2" type="ORF">LZ012_12995</name>
</gene>
<proteinExistence type="predicted"/>
<organism evidence="2 3">
    <name type="scientific">Dechloromonas hankyongensis</name>
    <dbReference type="NCBI Taxonomy" id="2908002"/>
    <lineage>
        <taxon>Bacteria</taxon>
        <taxon>Pseudomonadati</taxon>
        <taxon>Pseudomonadota</taxon>
        <taxon>Betaproteobacteria</taxon>
        <taxon>Rhodocyclales</taxon>
        <taxon>Azonexaceae</taxon>
        <taxon>Dechloromonas</taxon>
    </lineage>
</organism>
<keyword evidence="1" id="KW-1133">Transmembrane helix</keyword>
<keyword evidence="1" id="KW-0812">Transmembrane</keyword>
<sequence>MMDSVFLRLAADAVLILHLSFALFVACGGLLVWRSPRLAWLHVPAFLWGAAVELGALSCPVTRLENQFLQASGGTGYDGDFVAHYLLPVLYPTGLTRDDQIGLGVAIVAVNGLLYGIRLYHSRQAPRHGQIRRSTETGTAQNL</sequence>
<dbReference type="EMBL" id="JAKLTN010000002">
    <property type="protein sequence ID" value="MCG2577906.1"/>
    <property type="molecule type" value="Genomic_DNA"/>
</dbReference>
<evidence type="ECO:0000313" key="2">
    <source>
        <dbReference type="EMBL" id="MCG2577906.1"/>
    </source>
</evidence>
<evidence type="ECO:0000256" key="1">
    <source>
        <dbReference type="SAM" id="Phobius"/>
    </source>
</evidence>
<feature type="transmembrane region" description="Helical" evidence="1">
    <location>
        <begin position="6"/>
        <end position="33"/>
    </location>
</feature>
<dbReference type="Proteomes" id="UP001165384">
    <property type="component" value="Unassembled WGS sequence"/>
</dbReference>
<keyword evidence="1" id="KW-0472">Membrane</keyword>
<evidence type="ECO:0000313" key="3">
    <source>
        <dbReference type="Proteomes" id="UP001165384"/>
    </source>
</evidence>
<reference evidence="2" key="1">
    <citation type="submission" date="2022-01" db="EMBL/GenBank/DDBJ databases">
        <authorList>
            <person name="Jo J.-H."/>
            <person name="Im W.-T."/>
        </authorList>
    </citation>
    <scope>NUCLEOTIDE SEQUENCE</scope>
    <source>
        <strain evidence="2">XY25</strain>
    </source>
</reference>
<comment type="caution">
    <text evidence="2">The sequence shown here is derived from an EMBL/GenBank/DDBJ whole genome shotgun (WGS) entry which is preliminary data.</text>
</comment>
<dbReference type="Pfam" id="PF10861">
    <property type="entry name" value="DUF2784"/>
    <property type="match status" value="1"/>
</dbReference>
<dbReference type="RefSeq" id="WP_275711235.1">
    <property type="nucleotide sequence ID" value="NZ_JAKLTN010000002.1"/>
</dbReference>
<keyword evidence="3" id="KW-1185">Reference proteome</keyword>